<comment type="caution">
    <text evidence="8">The sequence shown here is derived from an EMBL/GenBank/DDBJ whole genome shotgun (WGS) entry which is preliminary data.</text>
</comment>
<evidence type="ECO:0000256" key="6">
    <source>
        <dbReference type="PROSITE-ProRule" id="PRU01091"/>
    </source>
</evidence>
<dbReference type="PROSITE" id="PS50005">
    <property type="entry name" value="TPR"/>
    <property type="match status" value="1"/>
</dbReference>
<dbReference type="CDD" id="cd15831">
    <property type="entry name" value="BTAD"/>
    <property type="match status" value="1"/>
</dbReference>
<dbReference type="Gene3D" id="1.10.10.10">
    <property type="entry name" value="Winged helix-like DNA-binding domain superfamily/Winged helix DNA-binding domain"/>
    <property type="match status" value="1"/>
</dbReference>
<dbReference type="InterPro" id="IPR016032">
    <property type="entry name" value="Sig_transdc_resp-reg_C-effctor"/>
</dbReference>
<dbReference type="EMBL" id="JAHKKG010000002">
    <property type="protein sequence ID" value="MBU2663440.1"/>
    <property type="molecule type" value="Genomic_DNA"/>
</dbReference>
<dbReference type="SUPFAM" id="SSF52540">
    <property type="entry name" value="P-loop containing nucleoside triphosphate hydrolases"/>
    <property type="match status" value="1"/>
</dbReference>
<evidence type="ECO:0000256" key="4">
    <source>
        <dbReference type="ARBA" id="ARBA00023163"/>
    </source>
</evidence>
<evidence type="ECO:0000313" key="9">
    <source>
        <dbReference type="Proteomes" id="UP001519654"/>
    </source>
</evidence>
<dbReference type="Pfam" id="PF13424">
    <property type="entry name" value="TPR_12"/>
    <property type="match status" value="1"/>
</dbReference>
<keyword evidence="3 6" id="KW-0238">DNA-binding</keyword>
<accession>A0ABS5YIZ7</accession>
<reference evidence="8 9" key="1">
    <citation type="submission" date="2021-06" db="EMBL/GenBank/DDBJ databases">
        <title>Actinoplanes lichenicola sp. nov., and Actinoplanes ovalisporus sp. nov., isolated from lichen in Thailand.</title>
        <authorList>
            <person name="Saeng-In P."/>
            <person name="Kanchanasin P."/>
            <person name="Yuki M."/>
            <person name="Kudo T."/>
            <person name="Ohkuma M."/>
            <person name="Phongsopitanun W."/>
            <person name="Tanasupawat S."/>
        </authorList>
    </citation>
    <scope>NUCLEOTIDE SEQUENCE [LARGE SCALE GENOMIC DNA]</scope>
    <source>
        <strain evidence="8 9">NBRC 110975</strain>
    </source>
</reference>
<keyword evidence="9" id="KW-1185">Reference proteome</keyword>
<dbReference type="InterPro" id="IPR051677">
    <property type="entry name" value="AfsR-DnrI-RedD_regulator"/>
</dbReference>
<dbReference type="InterPro" id="IPR036388">
    <property type="entry name" value="WH-like_DNA-bd_sf"/>
</dbReference>
<feature type="DNA-binding region" description="OmpR/PhoB-type" evidence="6">
    <location>
        <begin position="1"/>
        <end position="97"/>
    </location>
</feature>
<dbReference type="SUPFAM" id="SSF46894">
    <property type="entry name" value="C-terminal effector domain of the bipartite response regulators"/>
    <property type="match status" value="1"/>
</dbReference>
<evidence type="ECO:0000256" key="2">
    <source>
        <dbReference type="ARBA" id="ARBA00023015"/>
    </source>
</evidence>
<dbReference type="InterPro" id="IPR011990">
    <property type="entry name" value="TPR-like_helical_dom_sf"/>
</dbReference>
<evidence type="ECO:0000256" key="1">
    <source>
        <dbReference type="ARBA" id="ARBA00005820"/>
    </source>
</evidence>
<sequence length="907" mass="98155">MDESGAQFRVLGPVEIRYGGRLLGPPVRPQQHLVLAALLVDAGRPVPVERLIERVWGDEPPAQARRTLHTHVTRIRRLLDQTRTDLVRHDGAYRIDADPLQVDLHRFEQLIALAREAGDAAERAARWRAALDLWRGEPLSGLTGSWAERTRERLRLNVVEATVGWADASVRCGRPAEVIDALARVVDDFPLSEPPVEVLMRALAADGRTSEALDRYETTRRRLADELGTSPGSDLSALHVSLLREAAEPAHLPGAVRGFVGRTEHLTWLDDVARRGRDAGIGTTVVVLPGMPGVGKTTLAVHWAHRVRRMYPDGQLFAGLRGFHPTAPPVDPAEAVGGLLETLGVSRASIPAGLDARTALYRGMLADRRMLVLLDDAASVDQVRPLLPAGSGSLVLVTSRRRLDGLVVAQGAHRLAVEPFSTDDGTALLSERLGVRPVAREPEAARDITAACSGLPLALAIAAAHAGTRPLRVLADELREARDALGVLATDDPAVDVRTVFWCSYRALGAGAARLFRLLSLHPGADIGLAAAASLAGEPPELVRQRLAELTRAHMIAESTPGRWSAHDLLRAYGMEMLADDDRDAALDRLLNHYVLAAADADGKLGPVRRALDLPMTAVGVTRAPIGGDLGARAWFDAEWPALHPLVVAASESGRHRPAWQLAWSLTTYAHRRGSYQEWLAVQRIAIEAAAALGDRAAGAHARRLLGIALIRLNRYDEAHAELTVALDEFTALGDPQGQAQAHRGLGRVAAYRNELRVALTHGRAALEGFTAAGNRDGRASALNSLGFNLAKLGEHAEGVRLCRQALEIHQESGDRFGQANAWDSLGLCHVGLGDFDEAFACYMTSLALSQEIEDRHGEASTLDNMGHAYRAFGREEDARRVWRQAVTLLRTVDPLAAQRLDAELAQ</sequence>
<dbReference type="RefSeq" id="WP_215785367.1">
    <property type="nucleotide sequence ID" value="NZ_JAHKKG010000002.1"/>
</dbReference>
<dbReference type="PRINTS" id="PR00364">
    <property type="entry name" value="DISEASERSIST"/>
</dbReference>
<name>A0ABS5YIZ7_9ACTN</name>
<dbReference type="PROSITE" id="PS51755">
    <property type="entry name" value="OMPR_PHOB"/>
    <property type="match status" value="1"/>
</dbReference>
<dbReference type="Pfam" id="PF13374">
    <property type="entry name" value="TPR_10"/>
    <property type="match status" value="1"/>
</dbReference>
<dbReference type="InterPro" id="IPR001867">
    <property type="entry name" value="OmpR/PhoB-type_DNA-bd"/>
</dbReference>
<evidence type="ECO:0000256" key="3">
    <source>
        <dbReference type="ARBA" id="ARBA00023125"/>
    </source>
</evidence>
<dbReference type="Pfam" id="PF00486">
    <property type="entry name" value="Trans_reg_C"/>
    <property type="match status" value="1"/>
</dbReference>
<proteinExistence type="inferred from homology"/>
<dbReference type="Proteomes" id="UP001519654">
    <property type="component" value="Unassembled WGS sequence"/>
</dbReference>
<dbReference type="PANTHER" id="PTHR35807">
    <property type="entry name" value="TRANSCRIPTIONAL REGULATOR REDD-RELATED"/>
    <property type="match status" value="1"/>
</dbReference>
<keyword evidence="4" id="KW-0804">Transcription</keyword>
<organism evidence="8 9">
    <name type="scientific">Paractinoplanes bogorensis</name>
    <dbReference type="NCBI Taxonomy" id="1610840"/>
    <lineage>
        <taxon>Bacteria</taxon>
        <taxon>Bacillati</taxon>
        <taxon>Actinomycetota</taxon>
        <taxon>Actinomycetes</taxon>
        <taxon>Micromonosporales</taxon>
        <taxon>Micromonosporaceae</taxon>
        <taxon>Paractinoplanes</taxon>
    </lineage>
</organism>
<feature type="domain" description="OmpR/PhoB-type" evidence="7">
    <location>
        <begin position="1"/>
        <end position="97"/>
    </location>
</feature>
<dbReference type="Pfam" id="PF03704">
    <property type="entry name" value="BTAD"/>
    <property type="match status" value="1"/>
</dbReference>
<comment type="similarity">
    <text evidence="1">Belongs to the AfsR/DnrI/RedD regulatory family.</text>
</comment>
<dbReference type="InterPro" id="IPR027417">
    <property type="entry name" value="P-loop_NTPase"/>
</dbReference>
<evidence type="ECO:0000259" key="7">
    <source>
        <dbReference type="PROSITE" id="PS51755"/>
    </source>
</evidence>
<keyword evidence="2" id="KW-0805">Transcription regulation</keyword>
<dbReference type="SUPFAM" id="SSF48452">
    <property type="entry name" value="TPR-like"/>
    <property type="match status" value="3"/>
</dbReference>
<dbReference type="InterPro" id="IPR005158">
    <property type="entry name" value="BTAD"/>
</dbReference>
<dbReference type="SMART" id="SM01043">
    <property type="entry name" value="BTAD"/>
    <property type="match status" value="1"/>
</dbReference>
<feature type="repeat" description="TPR" evidence="5">
    <location>
        <begin position="820"/>
        <end position="853"/>
    </location>
</feature>
<dbReference type="InterPro" id="IPR019734">
    <property type="entry name" value="TPR_rpt"/>
</dbReference>
<evidence type="ECO:0000256" key="5">
    <source>
        <dbReference type="PROSITE-ProRule" id="PRU00339"/>
    </source>
</evidence>
<protein>
    <submittedName>
        <fullName evidence="8">Tetratricopeptide repeat protein</fullName>
    </submittedName>
</protein>
<dbReference type="Gene3D" id="1.25.40.10">
    <property type="entry name" value="Tetratricopeptide repeat domain"/>
    <property type="match status" value="2"/>
</dbReference>
<dbReference type="SMART" id="SM00862">
    <property type="entry name" value="Trans_reg_C"/>
    <property type="match status" value="1"/>
</dbReference>
<keyword evidence="5" id="KW-0802">TPR repeat</keyword>
<dbReference type="PANTHER" id="PTHR35807:SF1">
    <property type="entry name" value="TRANSCRIPTIONAL REGULATOR REDD"/>
    <property type="match status" value="1"/>
</dbReference>
<gene>
    <name evidence="8" type="ORF">KOI35_07970</name>
</gene>
<dbReference type="SMART" id="SM00028">
    <property type="entry name" value="TPR"/>
    <property type="match status" value="3"/>
</dbReference>
<evidence type="ECO:0000313" key="8">
    <source>
        <dbReference type="EMBL" id="MBU2663440.1"/>
    </source>
</evidence>